<evidence type="ECO:0000256" key="5">
    <source>
        <dbReference type="ARBA" id="ARBA00022989"/>
    </source>
</evidence>
<keyword evidence="3" id="KW-0813">Transport</keyword>
<dbReference type="Pfam" id="PF00005">
    <property type="entry name" value="ABC_tran"/>
    <property type="match status" value="1"/>
</dbReference>
<dbReference type="SUPFAM" id="SSF52540">
    <property type="entry name" value="P-loop containing nucleoside triphosphate hydrolases"/>
    <property type="match status" value="1"/>
</dbReference>
<reference evidence="9" key="1">
    <citation type="submission" date="2022-11" db="UniProtKB">
        <authorList>
            <consortium name="WormBaseParasite"/>
        </authorList>
    </citation>
    <scope>IDENTIFICATION</scope>
</reference>
<dbReference type="GO" id="GO:0005524">
    <property type="term" value="F:ATP binding"/>
    <property type="evidence" value="ECO:0007669"/>
    <property type="project" value="InterPro"/>
</dbReference>
<evidence type="ECO:0000313" key="8">
    <source>
        <dbReference type="Proteomes" id="UP000887564"/>
    </source>
</evidence>
<name>A0A914RJ05_PAREQ</name>
<evidence type="ECO:0000259" key="7">
    <source>
        <dbReference type="Pfam" id="PF00005"/>
    </source>
</evidence>
<dbReference type="GO" id="GO:0042626">
    <property type="term" value="F:ATPase-coupled transmembrane transporter activity"/>
    <property type="evidence" value="ECO:0007669"/>
    <property type="project" value="TreeGrafter"/>
</dbReference>
<keyword evidence="4" id="KW-0812">Transmembrane</keyword>
<evidence type="ECO:0000256" key="6">
    <source>
        <dbReference type="ARBA" id="ARBA00023136"/>
    </source>
</evidence>
<comment type="subcellular location">
    <subcellularLocation>
        <location evidence="1">Membrane</location>
        <topology evidence="1">Multi-pass membrane protein</topology>
    </subcellularLocation>
</comment>
<dbReference type="Proteomes" id="UP000887564">
    <property type="component" value="Unplaced"/>
</dbReference>
<evidence type="ECO:0000256" key="2">
    <source>
        <dbReference type="ARBA" id="ARBA00005814"/>
    </source>
</evidence>
<dbReference type="GO" id="GO:0016887">
    <property type="term" value="F:ATP hydrolysis activity"/>
    <property type="evidence" value="ECO:0007669"/>
    <property type="project" value="InterPro"/>
</dbReference>
<dbReference type="InterPro" id="IPR027417">
    <property type="entry name" value="P-loop_NTPase"/>
</dbReference>
<evidence type="ECO:0000256" key="4">
    <source>
        <dbReference type="ARBA" id="ARBA00022692"/>
    </source>
</evidence>
<evidence type="ECO:0000313" key="9">
    <source>
        <dbReference type="WBParaSite" id="PEQ_0000649901-mRNA-1"/>
    </source>
</evidence>
<dbReference type="PANTHER" id="PTHR48041">
    <property type="entry name" value="ABC TRANSPORTER G FAMILY MEMBER 28"/>
    <property type="match status" value="1"/>
</dbReference>
<evidence type="ECO:0000256" key="1">
    <source>
        <dbReference type="ARBA" id="ARBA00004141"/>
    </source>
</evidence>
<dbReference type="AlphaFoldDB" id="A0A914RJ05"/>
<evidence type="ECO:0000256" key="3">
    <source>
        <dbReference type="ARBA" id="ARBA00022448"/>
    </source>
</evidence>
<keyword evidence="6" id="KW-0472">Membrane</keyword>
<feature type="domain" description="ABC transporter" evidence="7">
    <location>
        <begin position="46"/>
        <end position="105"/>
    </location>
</feature>
<dbReference type="PANTHER" id="PTHR48041:SF139">
    <property type="entry name" value="PROTEIN SCARLET"/>
    <property type="match status" value="1"/>
</dbReference>
<dbReference type="InterPro" id="IPR003439">
    <property type="entry name" value="ABC_transporter-like_ATP-bd"/>
</dbReference>
<dbReference type="WBParaSite" id="PEQ_0000649901-mRNA-1">
    <property type="protein sequence ID" value="PEQ_0000649901-mRNA-1"/>
    <property type="gene ID" value="PEQ_0000649901"/>
</dbReference>
<organism evidence="8 9">
    <name type="scientific">Parascaris equorum</name>
    <name type="common">Equine roundworm</name>
    <dbReference type="NCBI Taxonomy" id="6256"/>
    <lineage>
        <taxon>Eukaryota</taxon>
        <taxon>Metazoa</taxon>
        <taxon>Ecdysozoa</taxon>
        <taxon>Nematoda</taxon>
        <taxon>Chromadorea</taxon>
        <taxon>Rhabditida</taxon>
        <taxon>Spirurina</taxon>
        <taxon>Ascaridomorpha</taxon>
        <taxon>Ascaridoidea</taxon>
        <taxon>Ascarididae</taxon>
        <taxon>Parascaris</taxon>
    </lineage>
</organism>
<protein>
    <submittedName>
        <fullName evidence="9">ABC transporter domain-containing protein</fullName>
    </submittedName>
</protein>
<comment type="similarity">
    <text evidence="2">Belongs to the ABC transporter superfamily. ABCG family. Eye pigment precursor importer (TC 3.A.1.204) subfamily.</text>
</comment>
<keyword evidence="8" id="KW-1185">Reference proteome</keyword>
<sequence length="115" mass="12922">MKRKGAHFWTKKDDEQRRTVLYEGDCFVLWNAARLLSAQVKISCYSGAGKTVLLDTLTGIDRADVNVTGVVTINGEELRSADMRRVSAYVQQADLFIGTLTVKEQLQFSVNAFFQ</sequence>
<dbReference type="InterPro" id="IPR050352">
    <property type="entry name" value="ABCG_transporters"/>
</dbReference>
<proteinExistence type="inferred from homology"/>
<accession>A0A914RJ05</accession>
<keyword evidence="5" id="KW-1133">Transmembrane helix</keyword>
<dbReference type="GO" id="GO:0005886">
    <property type="term" value="C:plasma membrane"/>
    <property type="evidence" value="ECO:0007669"/>
    <property type="project" value="TreeGrafter"/>
</dbReference>
<dbReference type="Gene3D" id="3.40.50.300">
    <property type="entry name" value="P-loop containing nucleotide triphosphate hydrolases"/>
    <property type="match status" value="1"/>
</dbReference>